<name>A0A8S5RZA3_9CAUD</name>
<dbReference type="EMBL" id="BK032510">
    <property type="protein sequence ID" value="DAF44061.1"/>
    <property type="molecule type" value="Genomic_DNA"/>
</dbReference>
<dbReference type="InterPro" id="IPR035979">
    <property type="entry name" value="RBD_domain_sf"/>
</dbReference>
<evidence type="ECO:0000313" key="1">
    <source>
        <dbReference type="EMBL" id="DAF44061.1"/>
    </source>
</evidence>
<proteinExistence type="predicted"/>
<protein>
    <submittedName>
        <fullName evidence="1">Uncharacterized protein</fullName>
    </submittedName>
</protein>
<sequence>MGCLNVKKYNAMQAEREQEFLNKLDHTGLTETDIKKMCERYFPRINKNYGFVTFDDKTCATEIHWHKRKPY</sequence>
<dbReference type="SUPFAM" id="SSF54928">
    <property type="entry name" value="RNA-binding domain, RBD"/>
    <property type="match status" value="1"/>
</dbReference>
<organism evidence="1">
    <name type="scientific">Myoviridae sp. ctNQV2</name>
    <dbReference type="NCBI Taxonomy" id="2827683"/>
    <lineage>
        <taxon>Viruses</taxon>
        <taxon>Duplodnaviria</taxon>
        <taxon>Heunggongvirae</taxon>
        <taxon>Uroviricota</taxon>
        <taxon>Caudoviricetes</taxon>
    </lineage>
</organism>
<reference evidence="1" key="1">
    <citation type="journal article" date="2021" name="Proc. Natl. Acad. Sci. U.S.A.">
        <title>A Catalog of Tens of Thousands of Viruses from Human Metagenomes Reveals Hidden Associations with Chronic Diseases.</title>
        <authorList>
            <person name="Tisza M.J."/>
            <person name="Buck C.B."/>
        </authorList>
    </citation>
    <scope>NUCLEOTIDE SEQUENCE</scope>
    <source>
        <strain evidence="1">CtNQV2</strain>
    </source>
</reference>
<accession>A0A8S5RZA3</accession>
<dbReference type="GO" id="GO:0003676">
    <property type="term" value="F:nucleic acid binding"/>
    <property type="evidence" value="ECO:0007669"/>
    <property type="project" value="InterPro"/>
</dbReference>